<reference evidence="5 6" key="1">
    <citation type="submission" date="2019-07" db="EMBL/GenBank/DDBJ databases">
        <title>De Novo Assembly of kiwifruit Actinidia rufa.</title>
        <authorList>
            <person name="Sugita-Konishi S."/>
            <person name="Sato K."/>
            <person name="Mori E."/>
            <person name="Abe Y."/>
            <person name="Kisaki G."/>
            <person name="Hamano K."/>
            <person name="Suezawa K."/>
            <person name="Otani M."/>
            <person name="Fukuda T."/>
            <person name="Manabe T."/>
            <person name="Gomi K."/>
            <person name="Tabuchi M."/>
            <person name="Akimitsu K."/>
            <person name="Kataoka I."/>
        </authorList>
    </citation>
    <scope>NUCLEOTIDE SEQUENCE [LARGE SCALE GENOMIC DNA]</scope>
    <source>
        <strain evidence="6">cv. Fuchu</strain>
    </source>
</reference>
<dbReference type="EMBL" id="BJWL01000013">
    <property type="protein sequence ID" value="GFY99806.1"/>
    <property type="molecule type" value="Genomic_DNA"/>
</dbReference>
<dbReference type="SUPFAM" id="SSF63748">
    <property type="entry name" value="Tudor/PWWP/MBT"/>
    <property type="match status" value="1"/>
</dbReference>
<dbReference type="PANTHER" id="PTHR33432">
    <property type="entry name" value="PROTEIN EMSY-LIKE 4"/>
    <property type="match status" value="1"/>
</dbReference>
<protein>
    <submittedName>
        <fullName evidence="5">Emsy N Terminus (ENT)/ plant Tudor-like domains-containing protein</fullName>
    </submittedName>
</protein>
<evidence type="ECO:0000256" key="3">
    <source>
        <dbReference type="SAM" id="MobiDB-lite"/>
    </source>
</evidence>
<feature type="compositionally biased region" description="Polar residues" evidence="3">
    <location>
        <begin position="238"/>
        <end position="264"/>
    </location>
</feature>
<dbReference type="CDD" id="cd20404">
    <property type="entry name" value="Tudor_Agenet_AtEML-like"/>
    <property type="match status" value="1"/>
</dbReference>
<comment type="subcellular location">
    <subcellularLocation>
        <location evidence="1">Nucleus</location>
    </subcellularLocation>
</comment>
<dbReference type="InterPro" id="IPR014002">
    <property type="entry name" value="Agenet_dom_plant"/>
</dbReference>
<dbReference type="PANTHER" id="PTHR33432:SF27">
    <property type="entry name" value="PROTEIN EMSY-LIKE 3"/>
    <property type="match status" value="1"/>
</dbReference>
<feature type="domain" description="ENT" evidence="4">
    <location>
        <begin position="84"/>
        <end position="171"/>
    </location>
</feature>
<evidence type="ECO:0000256" key="1">
    <source>
        <dbReference type="ARBA" id="ARBA00004123"/>
    </source>
</evidence>
<feature type="region of interest" description="Disordered" evidence="3">
    <location>
        <begin position="205"/>
        <end position="265"/>
    </location>
</feature>
<proteinExistence type="predicted"/>
<accession>A0A7J0FN47</accession>
<name>A0A7J0FN47_9ERIC</name>
<keyword evidence="2" id="KW-0539">Nucleus</keyword>
<dbReference type="PROSITE" id="PS51138">
    <property type="entry name" value="ENT"/>
    <property type="match status" value="1"/>
</dbReference>
<dbReference type="SUPFAM" id="SSF158639">
    <property type="entry name" value="ENT-like"/>
    <property type="match status" value="1"/>
</dbReference>
<dbReference type="SMART" id="SM00743">
    <property type="entry name" value="Agenet"/>
    <property type="match status" value="1"/>
</dbReference>
<comment type="caution">
    <text evidence="5">The sequence shown here is derived from an EMBL/GenBank/DDBJ whole genome shotgun (WGS) entry which is preliminary data.</text>
</comment>
<dbReference type="Gene3D" id="2.30.30.140">
    <property type="match status" value="1"/>
</dbReference>
<evidence type="ECO:0000259" key="4">
    <source>
        <dbReference type="PROSITE" id="PS51138"/>
    </source>
</evidence>
<dbReference type="GO" id="GO:0005634">
    <property type="term" value="C:nucleus"/>
    <property type="evidence" value="ECO:0007669"/>
    <property type="project" value="UniProtKB-SubCell"/>
</dbReference>
<feature type="region of interest" description="Disordered" evidence="3">
    <location>
        <begin position="444"/>
        <end position="476"/>
    </location>
</feature>
<evidence type="ECO:0000256" key="2">
    <source>
        <dbReference type="ARBA" id="ARBA00023242"/>
    </source>
</evidence>
<dbReference type="InterPro" id="IPR005491">
    <property type="entry name" value="ENT_dom"/>
</dbReference>
<evidence type="ECO:0000313" key="6">
    <source>
        <dbReference type="Proteomes" id="UP000585474"/>
    </source>
</evidence>
<dbReference type="FunFam" id="1.10.1240.40:FF:000005">
    <property type="entry name" value="ENT domain containing protein, expressed"/>
    <property type="match status" value="1"/>
</dbReference>
<dbReference type="AlphaFoldDB" id="A0A7J0FN47"/>
<keyword evidence="6" id="KW-1185">Reference proteome</keyword>
<dbReference type="InterPro" id="IPR033485">
    <property type="entry name" value="EMSY-LIKE_plant"/>
</dbReference>
<dbReference type="GO" id="GO:0050832">
    <property type="term" value="P:defense response to fungus"/>
    <property type="evidence" value="ECO:0007669"/>
    <property type="project" value="InterPro"/>
</dbReference>
<evidence type="ECO:0000313" key="5">
    <source>
        <dbReference type="EMBL" id="GFY99806.1"/>
    </source>
</evidence>
<dbReference type="Proteomes" id="UP000585474">
    <property type="component" value="Unassembled WGS sequence"/>
</dbReference>
<dbReference type="SMART" id="SM01191">
    <property type="entry name" value="ENT"/>
    <property type="match status" value="1"/>
</dbReference>
<organism evidence="5 6">
    <name type="scientific">Actinidia rufa</name>
    <dbReference type="NCBI Taxonomy" id="165716"/>
    <lineage>
        <taxon>Eukaryota</taxon>
        <taxon>Viridiplantae</taxon>
        <taxon>Streptophyta</taxon>
        <taxon>Embryophyta</taxon>
        <taxon>Tracheophyta</taxon>
        <taxon>Spermatophyta</taxon>
        <taxon>Magnoliopsida</taxon>
        <taxon>eudicotyledons</taxon>
        <taxon>Gunneridae</taxon>
        <taxon>Pentapetalae</taxon>
        <taxon>asterids</taxon>
        <taxon>Ericales</taxon>
        <taxon>Actinidiaceae</taxon>
        <taxon>Actinidia</taxon>
    </lineage>
</organism>
<sequence length="476" mass="52796">MCGTLGWCGDRGLWWRFACLVINGECSVGRKCRGWPQIGEDSMVSTDDDLPPSHNSRVRRSGRVAENGRSLVGSVPFARKHTNMESEIHQLEQEAYISVLRAFKAQSDALTWDKEGLITELRKELRVSDEEHRELLARVNADDIIRRIREWRQSSGHHGSMLSTPQPVHDLIVSPTASSRKKQKTSQSVPLSVGVPFRALHSQAVTTTMQPSPSAAKRGPAFGSGGRRPRPGQPLHGLSSTMSMQYPSTGSTGRGQFTNRSSSGGAVANENAEAAAHDPLIGRKVMTRWPEDDNFYEAVITHYNPIEGRHALVYDINTVKETWEWVNLKEISPKDIRWVGDDPGISHQGGSGVRNSLSYGVAPSAGRERGITNDQFKKDLPQLQNGVGKVLDEIEILHTETLLKEVEKVFDSNHPDLLEIEKAKKMLKEHEHALIDVIEKLADASDSESDGEQPISHGQSMNGGWRNMHYGSEIRS</sequence>
<gene>
    <name evidence="5" type="ORF">Acr_13g0012060</name>
</gene>
<dbReference type="OrthoDB" id="1737049at2759"/>
<dbReference type="Gene3D" id="1.10.1240.40">
    <property type="entry name" value="ENT domain"/>
    <property type="match status" value="1"/>
</dbReference>
<dbReference type="InterPro" id="IPR036142">
    <property type="entry name" value="ENT_dom-like_sf"/>
</dbReference>
<dbReference type="Pfam" id="PF03735">
    <property type="entry name" value="ENT"/>
    <property type="match status" value="1"/>
</dbReference>